<dbReference type="InterPro" id="IPR050553">
    <property type="entry name" value="Thioredoxin_ResA/DsbE_sf"/>
</dbReference>
<comment type="caution">
    <text evidence="3">The sequence shown here is derived from an EMBL/GenBank/DDBJ whole genome shotgun (WGS) entry which is preliminary data.</text>
</comment>
<proteinExistence type="predicted"/>
<evidence type="ECO:0000256" key="1">
    <source>
        <dbReference type="SAM" id="SignalP"/>
    </source>
</evidence>
<accession>A0A9X1I3C2</accession>
<dbReference type="RefSeq" id="WP_226544775.1">
    <property type="nucleotide sequence ID" value="NZ_JAJAPW010000014.1"/>
</dbReference>
<dbReference type="InterPro" id="IPR036249">
    <property type="entry name" value="Thioredoxin-like_sf"/>
</dbReference>
<keyword evidence="4" id="KW-1185">Reference proteome</keyword>
<dbReference type="EMBL" id="JAJAPW010000014">
    <property type="protein sequence ID" value="MCB4800300.1"/>
    <property type="molecule type" value="Genomic_DNA"/>
</dbReference>
<dbReference type="CDD" id="cd02966">
    <property type="entry name" value="TlpA_like_family"/>
    <property type="match status" value="1"/>
</dbReference>
<feature type="chain" id="PRO_5040784218" evidence="1">
    <location>
        <begin position="19"/>
        <end position="236"/>
    </location>
</feature>
<dbReference type="Gene3D" id="3.40.30.10">
    <property type="entry name" value="Glutaredoxin"/>
    <property type="match status" value="1"/>
</dbReference>
<dbReference type="GO" id="GO:0016491">
    <property type="term" value="F:oxidoreductase activity"/>
    <property type="evidence" value="ECO:0007669"/>
    <property type="project" value="InterPro"/>
</dbReference>
<dbReference type="Proteomes" id="UP001139199">
    <property type="component" value="Unassembled WGS sequence"/>
</dbReference>
<reference evidence="3" key="1">
    <citation type="submission" date="2021-10" db="EMBL/GenBank/DDBJ databases">
        <title>Tamlana sargassums sp. nov., and Tamlana laminarinivorans sp. nov., two new bacteria isolated from the brown alga.</title>
        <authorList>
            <person name="Li J."/>
        </authorList>
    </citation>
    <scope>NUCLEOTIDE SEQUENCE</scope>
    <source>
        <strain evidence="3">PT2-4</strain>
    </source>
</reference>
<dbReference type="Pfam" id="PF00578">
    <property type="entry name" value="AhpC-TSA"/>
    <property type="match status" value="1"/>
</dbReference>
<feature type="domain" description="Thioredoxin" evidence="2">
    <location>
        <begin position="90"/>
        <end position="234"/>
    </location>
</feature>
<dbReference type="InterPro" id="IPR013766">
    <property type="entry name" value="Thioredoxin_domain"/>
</dbReference>
<evidence type="ECO:0000313" key="4">
    <source>
        <dbReference type="Proteomes" id="UP001139199"/>
    </source>
</evidence>
<dbReference type="SUPFAM" id="SSF52833">
    <property type="entry name" value="Thioredoxin-like"/>
    <property type="match status" value="1"/>
</dbReference>
<dbReference type="GO" id="GO:0016209">
    <property type="term" value="F:antioxidant activity"/>
    <property type="evidence" value="ECO:0007669"/>
    <property type="project" value="InterPro"/>
</dbReference>
<dbReference type="AlphaFoldDB" id="A0A9X1I3C2"/>
<dbReference type="InterPro" id="IPR000866">
    <property type="entry name" value="AhpC/TSA"/>
</dbReference>
<feature type="signal peptide" evidence="1">
    <location>
        <begin position="1"/>
        <end position="18"/>
    </location>
</feature>
<dbReference type="PANTHER" id="PTHR42852:SF17">
    <property type="entry name" value="THIOREDOXIN-LIKE PROTEIN HI_1115"/>
    <property type="match status" value="1"/>
</dbReference>
<protein>
    <submittedName>
        <fullName evidence="3">TlpA family protein disulfide reductase</fullName>
    </submittedName>
</protein>
<keyword evidence="1" id="KW-0732">Signal</keyword>
<gene>
    <name evidence="3" type="ORF">LG649_15720</name>
</gene>
<name>A0A9X1I3C2_9FLAO</name>
<organism evidence="3 4">
    <name type="scientific">Neotamlana laminarinivorans</name>
    <dbReference type="NCBI Taxonomy" id="2883124"/>
    <lineage>
        <taxon>Bacteria</taxon>
        <taxon>Pseudomonadati</taxon>
        <taxon>Bacteroidota</taxon>
        <taxon>Flavobacteriia</taxon>
        <taxon>Flavobacteriales</taxon>
        <taxon>Flavobacteriaceae</taxon>
        <taxon>Neotamlana</taxon>
    </lineage>
</organism>
<evidence type="ECO:0000313" key="3">
    <source>
        <dbReference type="EMBL" id="MCB4800300.1"/>
    </source>
</evidence>
<sequence length="236" mass="27339">MKYLVLLFFISYSTTSFSQTEYYSTNEKNRLTKTELDNLLLQQQEKLGDKLKGMSLVANITRTETKQDSVIHYATFGVKGAESFTGNFSKYLNKPFPNFKLTDLKGGEITLEDLKGKPTIINFWFTKCAPCIDEIPILNKIQEEYGSDFNFFALTYETQQDVEKFLEKNDFTFNHIVDAKDFIDKMEIKTYPLNFFLDRNGIVKKVKYGIPKIKNGNGEIKMRDGKKFIEILQGLK</sequence>
<dbReference type="PANTHER" id="PTHR42852">
    <property type="entry name" value="THIOL:DISULFIDE INTERCHANGE PROTEIN DSBE"/>
    <property type="match status" value="1"/>
</dbReference>
<evidence type="ECO:0000259" key="2">
    <source>
        <dbReference type="PROSITE" id="PS51352"/>
    </source>
</evidence>
<dbReference type="PROSITE" id="PS51352">
    <property type="entry name" value="THIOREDOXIN_2"/>
    <property type="match status" value="1"/>
</dbReference>